<feature type="domain" description="HTH araC/xylS-type" evidence="4">
    <location>
        <begin position="29"/>
        <end position="107"/>
    </location>
</feature>
<keyword evidence="6" id="KW-1185">Reference proteome</keyword>
<reference evidence="5" key="1">
    <citation type="submission" date="2021-03" db="EMBL/GenBank/DDBJ databases">
        <title>Whole genome shotgun sequence of Actinoplanes auranticolor NBRC 12245.</title>
        <authorList>
            <person name="Komaki H."/>
            <person name="Tamura T."/>
        </authorList>
    </citation>
    <scope>NUCLEOTIDE SEQUENCE</scope>
    <source>
        <strain evidence="5">NBRC 12245</strain>
    </source>
</reference>
<evidence type="ECO:0000259" key="4">
    <source>
        <dbReference type="PROSITE" id="PS01124"/>
    </source>
</evidence>
<dbReference type="PANTHER" id="PTHR46796">
    <property type="entry name" value="HTH-TYPE TRANSCRIPTIONAL ACTIVATOR RHAS-RELATED"/>
    <property type="match status" value="1"/>
</dbReference>
<dbReference type="PRINTS" id="PR00032">
    <property type="entry name" value="HTHARAC"/>
</dbReference>
<evidence type="ECO:0000256" key="2">
    <source>
        <dbReference type="ARBA" id="ARBA00023125"/>
    </source>
</evidence>
<dbReference type="InterPro" id="IPR009057">
    <property type="entry name" value="Homeodomain-like_sf"/>
</dbReference>
<dbReference type="GO" id="GO:0003700">
    <property type="term" value="F:DNA-binding transcription factor activity"/>
    <property type="evidence" value="ECO:0007669"/>
    <property type="project" value="InterPro"/>
</dbReference>
<accession>A0A919SQF9</accession>
<evidence type="ECO:0000256" key="3">
    <source>
        <dbReference type="ARBA" id="ARBA00023163"/>
    </source>
</evidence>
<proteinExistence type="predicted"/>
<dbReference type="InterPro" id="IPR020449">
    <property type="entry name" value="Tscrpt_reg_AraC-type_HTH"/>
</dbReference>
<evidence type="ECO:0000313" key="6">
    <source>
        <dbReference type="Proteomes" id="UP000681340"/>
    </source>
</evidence>
<dbReference type="Gene3D" id="1.10.10.60">
    <property type="entry name" value="Homeodomain-like"/>
    <property type="match status" value="1"/>
</dbReference>
<dbReference type="RefSeq" id="WP_212993053.1">
    <property type="nucleotide sequence ID" value="NZ_BAABEA010000034.1"/>
</dbReference>
<dbReference type="PROSITE" id="PS01124">
    <property type="entry name" value="HTH_ARAC_FAMILY_2"/>
    <property type="match status" value="1"/>
</dbReference>
<keyword evidence="1" id="KW-0805">Transcription regulation</keyword>
<dbReference type="Proteomes" id="UP000681340">
    <property type="component" value="Unassembled WGS sequence"/>
</dbReference>
<name>A0A919SQF9_9ACTN</name>
<protein>
    <submittedName>
        <fullName evidence="5">AraC family transcriptional regulator</fullName>
    </submittedName>
</protein>
<dbReference type="Pfam" id="PF12833">
    <property type="entry name" value="HTH_18"/>
    <property type="match status" value="1"/>
</dbReference>
<gene>
    <name evidence="5" type="ORF">Aau02nite_72030</name>
</gene>
<dbReference type="SUPFAM" id="SSF46689">
    <property type="entry name" value="Homeodomain-like"/>
    <property type="match status" value="1"/>
</dbReference>
<sequence length="302" mass="32452">MNSSDAFAVFLPGVAGCLDDPAVDSDAPAARLHLSRSHLDRLVAATAGETPARLRRRVLLERAAFRLLGSDAGILDVALEAGYGSHAAFTRAFTRAYGLAPQAWRLTPSAVLLAAPSGVHFHPPAGLRVPVRPQGGAMDLASKMVEHHVWLLGELVRRAGPLGDEVLDRPVPAAGRVDDDPTVRSLLSRLIGQMDMWNRALALRDYDWSVERGESVAGMRDRLGEAGPLFLAQVRHAVAEGRLDDTFVHAQCGPPQVYTYGGLIAHVLTFAAYRRTLVVGALADAGVDDLNFGDPRDRVAEH</sequence>
<keyword evidence="3" id="KW-0804">Transcription</keyword>
<dbReference type="PANTHER" id="PTHR46796:SF13">
    <property type="entry name" value="HTH-TYPE TRANSCRIPTIONAL ACTIVATOR RHAS"/>
    <property type="match status" value="1"/>
</dbReference>
<keyword evidence="2" id="KW-0238">DNA-binding</keyword>
<dbReference type="InterPro" id="IPR050204">
    <property type="entry name" value="AraC_XylS_family_regulators"/>
</dbReference>
<dbReference type="InterPro" id="IPR018060">
    <property type="entry name" value="HTH_AraC"/>
</dbReference>
<dbReference type="AlphaFoldDB" id="A0A919SQF9"/>
<dbReference type="GO" id="GO:0043565">
    <property type="term" value="F:sequence-specific DNA binding"/>
    <property type="evidence" value="ECO:0007669"/>
    <property type="project" value="InterPro"/>
</dbReference>
<evidence type="ECO:0000313" key="5">
    <source>
        <dbReference type="EMBL" id="GIM76657.1"/>
    </source>
</evidence>
<dbReference type="EMBL" id="BOQL01000063">
    <property type="protein sequence ID" value="GIM76657.1"/>
    <property type="molecule type" value="Genomic_DNA"/>
</dbReference>
<evidence type="ECO:0000256" key="1">
    <source>
        <dbReference type="ARBA" id="ARBA00023015"/>
    </source>
</evidence>
<comment type="caution">
    <text evidence="5">The sequence shown here is derived from an EMBL/GenBank/DDBJ whole genome shotgun (WGS) entry which is preliminary data.</text>
</comment>
<dbReference type="SMART" id="SM00342">
    <property type="entry name" value="HTH_ARAC"/>
    <property type="match status" value="1"/>
</dbReference>
<organism evidence="5 6">
    <name type="scientific">Actinoplanes auranticolor</name>
    <dbReference type="NCBI Taxonomy" id="47988"/>
    <lineage>
        <taxon>Bacteria</taxon>
        <taxon>Bacillati</taxon>
        <taxon>Actinomycetota</taxon>
        <taxon>Actinomycetes</taxon>
        <taxon>Micromonosporales</taxon>
        <taxon>Micromonosporaceae</taxon>
        <taxon>Actinoplanes</taxon>
    </lineage>
</organism>